<proteinExistence type="predicted"/>
<dbReference type="PANTHER" id="PTHR37223:SF1">
    <property type="entry name" value="OS08G0528601 PROTEIN"/>
    <property type="match status" value="1"/>
</dbReference>
<keyword evidence="1" id="KW-0472">Membrane</keyword>
<dbReference type="EMBL" id="QGKY02000094">
    <property type="protein sequence ID" value="KAF2603776.1"/>
    <property type="molecule type" value="Genomic_DNA"/>
</dbReference>
<dbReference type="AlphaFoldDB" id="A0A8S9LEI5"/>
<reference evidence="2" key="1">
    <citation type="submission" date="2019-12" db="EMBL/GenBank/DDBJ databases">
        <title>Genome sequencing and annotation of Brassica cretica.</title>
        <authorList>
            <person name="Studholme D.J."/>
            <person name="Sarris P.F."/>
        </authorList>
    </citation>
    <scope>NUCLEOTIDE SEQUENCE</scope>
    <source>
        <strain evidence="2">PFS-102/07</strain>
        <tissue evidence="2">Leaf</tissue>
    </source>
</reference>
<feature type="transmembrane region" description="Helical" evidence="1">
    <location>
        <begin position="45"/>
        <end position="64"/>
    </location>
</feature>
<evidence type="ECO:0000313" key="2">
    <source>
        <dbReference type="EMBL" id="KAF2603776.1"/>
    </source>
</evidence>
<accession>A0A8S9LEI5</accession>
<name>A0A8S9LEI5_BRACR</name>
<comment type="caution">
    <text evidence="2">The sequence shown here is derived from an EMBL/GenBank/DDBJ whole genome shotgun (WGS) entry which is preliminary data.</text>
</comment>
<feature type="transmembrane region" description="Helical" evidence="1">
    <location>
        <begin position="21"/>
        <end position="39"/>
    </location>
</feature>
<keyword evidence="1" id="KW-0812">Transmembrane</keyword>
<gene>
    <name evidence="2" type="ORF">F2Q70_00027169</name>
</gene>
<dbReference type="GO" id="GO:0006979">
    <property type="term" value="P:response to oxidative stress"/>
    <property type="evidence" value="ECO:0007669"/>
    <property type="project" value="TreeGrafter"/>
</dbReference>
<evidence type="ECO:0000256" key="1">
    <source>
        <dbReference type="SAM" id="Phobius"/>
    </source>
</evidence>
<protein>
    <submittedName>
        <fullName evidence="2">Uncharacterized protein</fullName>
    </submittedName>
</protein>
<sequence length="86" mass="10261">MRRDDSILTQFVDSVFSLFRLAEFEILFVLFFIIAYVIFKDLIISWFGSISLIQLLYLMGFLGTPWTEEEHRMFLLGKIYNYGVFD</sequence>
<keyword evidence="1" id="KW-1133">Transmembrane helix</keyword>
<dbReference type="PANTHER" id="PTHR37223">
    <property type="entry name" value="OS08G0528601 PROTEIN"/>
    <property type="match status" value="1"/>
</dbReference>
<organism evidence="2">
    <name type="scientific">Brassica cretica</name>
    <name type="common">Mustard</name>
    <dbReference type="NCBI Taxonomy" id="69181"/>
    <lineage>
        <taxon>Eukaryota</taxon>
        <taxon>Viridiplantae</taxon>
        <taxon>Streptophyta</taxon>
        <taxon>Embryophyta</taxon>
        <taxon>Tracheophyta</taxon>
        <taxon>Spermatophyta</taxon>
        <taxon>Magnoliopsida</taxon>
        <taxon>eudicotyledons</taxon>
        <taxon>Gunneridae</taxon>
        <taxon>Pentapetalae</taxon>
        <taxon>rosids</taxon>
        <taxon>malvids</taxon>
        <taxon>Brassicales</taxon>
        <taxon>Brassicaceae</taxon>
        <taxon>Brassiceae</taxon>
        <taxon>Brassica</taxon>
    </lineage>
</organism>